<gene>
    <name evidence="2" type="ORF">CYCCA115_LOCUS22465</name>
</gene>
<feature type="transmembrane region" description="Helical" evidence="1">
    <location>
        <begin position="74"/>
        <end position="92"/>
    </location>
</feature>
<protein>
    <submittedName>
        <fullName evidence="2">Uncharacterized protein</fullName>
    </submittedName>
</protein>
<evidence type="ECO:0000256" key="1">
    <source>
        <dbReference type="SAM" id="Phobius"/>
    </source>
</evidence>
<accession>A0AAD2GA61</accession>
<feature type="transmembrane region" description="Helical" evidence="1">
    <location>
        <begin position="50"/>
        <end position="68"/>
    </location>
</feature>
<reference evidence="2" key="1">
    <citation type="submission" date="2023-08" db="EMBL/GenBank/DDBJ databases">
        <authorList>
            <person name="Audoor S."/>
            <person name="Bilcke G."/>
        </authorList>
    </citation>
    <scope>NUCLEOTIDE SEQUENCE</scope>
</reference>
<keyword evidence="1" id="KW-0812">Transmembrane</keyword>
<organism evidence="2 3">
    <name type="scientific">Cylindrotheca closterium</name>
    <dbReference type="NCBI Taxonomy" id="2856"/>
    <lineage>
        <taxon>Eukaryota</taxon>
        <taxon>Sar</taxon>
        <taxon>Stramenopiles</taxon>
        <taxon>Ochrophyta</taxon>
        <taxon>Bacillariophyta</taxon>
        <taxon>Bacillariophyceae</taxon>
        <taxon>Bacillariophycidae</taxon>
        <taxon>Bacillariales</taxon>
        <taxon>Bacillariaceae</taxon>
        <taxon>Cylindrotheca</taxon>
    </lineage>
</organism>
<evidence type="ECO:0000313" key="2">
    <source>
        <dbReference type="EMBL" id="CAJ1966880.1"/>
    </source>
</evidence>
<dbReference type="Proteomes" id="UP001295423">
    <property type="component" value="Unassembled WGS sequence"/>
</dbReference>
<dbReference type="EMBL" id="CAKOGP040002313">
    <property type="protein sequence ID" value="CAJ1966880.1"/>
    <property type="molecule type" value="Genomic_DNA"/>
</dbReference>
<comment type="caution">
    <text evidence="2">The sequence shown here is derived from an EMBL/GenBank/DDBJ whole genome shotgun (WGS) entry which is preliminary data.</text>
</comment>
<proteinExistence type="predicted"/>
<dbReference type="AlphaFoldDB" id="A0AAD2GA61"/>
<sequence>MQENTLRWRSRAPSPDTPQSVGYIEDYGDDSGSVKSTVQTLQFLWAFKHYFSINCFVIITIIICTTTVQMSMELTAQTASALTILVCFILLIQRRTAKKLGTLRHQHNEIRRKIHYFRQENERLHRNSDRLDETVANLQHIPKMLHEISKNKNVDQLVSVIKRHKLIQEQIRQKVNEKIIQNIMTIVVGADRDSNWSLKPEEVDRLVQRLSHVEEITLNERRFREMIGPKPHIGSVMRVIRSLLERDDEYALASPCFKMKGGEKGGAGETVFTV</sequence>
<keyword evidence="1" id="KW-0472">Membrane</keyword>
<keyword evidence="1" id="KW-1133">Transmembrane helix</keyword>
<evidence type="ECO:0000313" key="3">
    <source>
        <dbReference type="Proteomes" id="UP001295423"/>
    </source>
</evidence>
<name>A0AAD2GA61_9STRA</name>
<keyword evidence="3" id="KW-1185">Reference proteome</keyword>